<dbReference type="PANTHER" id="PTHR34137">
    <property type="entry name" value="EXODEOXYRIBONUCLEASE 7 SMALL SUBUNIT"/>
    <property type="match status" value="1"/>
</dbReference>
<keyword evidence="2" id="KW-0540">Nuclease</keyword>
<sequence>MTLIARLPHSGVMEKPIEELSFEDALKELETIVSRLETGEAPLDQAISLYERGDKLRRRCADRLDAAQARIESIRLDSEGRAAGTQPFAAG</sequence>
<evidence type="ECO:0000256" key="3">
    <source>
        <dbReference type="ARBA" id="ARBA00022801"/>
    </source>
</evidence>
<dbReference type="SUPFAM" id="SSF116842">
    <property type="entry name" value="XseB-like"/>
    <property type="match status" value="1"/>
</dbReference>
<dbReference type="InterPro" id="IPR037004">
    <property type="entry name" value="Exonuc_VII_ssu_sf"/>
</dbReference>
<reference evidence="4" key="1">
    <citation type="submission" date="2015-10" db="EMBL/GenBank/DDBJ databases">
        <authorList>
            <person name="Gilbert D.G."/>
        </authorList>
    </citation>
    <scope>NUCLEOTIDE SEQUENCE</scope>
</reference>
<dbReference type="AlphaFoldDB" id="A0A160TN13"/>
<dbReference type="EC" id="3.1.11.6" evidence="4"/>
<dbReference type="Gene3D" id="1.10.287.1040">
    <property type="entry name" value="Exonuclease VII, small subunit"/>
    <property type="match status" value="1"/>
</dbReference>
<organism evidence="4">
    <name type="scientific">hydrothermal vent metagenome</name>
    <dbReference type="NCBI Taxonomy" id="652676"/>
    <lineage>
        <taxon>unclassified sequences</taxon>
        <taxon>metagenomes</taxon>
        <taxon>ecological metagenomes</taxon>
    </lineage>
</organism>
<dbReference type="EMBL" id="CZQE01000325">
    <property type="protein sequence ID" value="CUS46008.1"/>
    <property type="molecule type" value="Genomic_DNA"/>
</dbReference>
<evidence type="ECO:0000256" key="1">
    <source>
        <dbReference type="ARBA" id="ARBA00022490"/>
    </source>
</evidence>
<protein>
    <submittedName>
        <fullName evidence="4">Exodeoxyribonuclease VII small subunit</fullName>
        <ecNumber evidence="4">3.1.11.6</ecNumber>
    </submittedName>
</protein>
<keyword evidence="3 4" id="KW-0378">Hydrolase</keyword>
<gene>
    <name evidence="4" type="ORF">MGWOODY_Smn838</name>
</gene>
<evidence type="ECO:0000313" key="4">
    <source>
        <dbReference type="EMBL" id="CUS46008.1"/>
    </source>
</evidence>
<dbReference type="PANTHER" id="PTHR34137:SF1">
    <property type="entry name" value="EXODEOXYRIBONUCLEASE 7 SMALL SUBUNIT"/>
    <property type="match status" value="1"/>
</dbReference>
<dbReference type="NCBIfam" id="NF002139">
    <property type="entry name" value="PRK00977.1-3"/>
    <property type="match status" value="1"/>
</dbReference>
<dbReference type="GO" id="GO:0006308">
    <property type="term" value="P:DNA catabolic process"/>
    <property type="evidence" value="ECO:0007669"/>
    <property type="project" value="InterPro"/>
</dbReference>
<dbReference type="Pfam" id="PF02609">
    <property type="entry name" value="Exonuc_VII_S"/>
    <property type="match status" value="1"/>
</dbReference>
<accession>A0A160TN13</accession>
<dbReference type="GO" id="GO:0005829">
    <property type="term" value="C:cytosol"/>
    <property type="evidence" value="ECO:0007669"/>
    <property type="project" value="TreeGrafter"/>
</dbReference>
<dbReference type="InterPro" id="IPR003761">
    <property type="entry name" value="Exonuc_VII_S"/>
</dbReference>
<dbReference type="HAMAP" id="MF_00337">
    <property type="entry name" value="Exonuc_7_S"/>
    <property type="match status" value="1"/>
</dbReference>
<evidence type="ECO:0000256" key="2">
    <source>
        <dbReference type="ARBA" id="ARBA00022722"/>
    </source>
</evidence>
<dbReference type="NCBIfam" id="TIGR01280">
    <property type="entry name" value="xseB"/>
    <property type="match status" value="1"/>
</dbReference>
<dbReference type="GO" id="GO:0008855">
    <property type="term" value="F:exodeoxyribonuclease VII activity"/>
    <property type="evidence" value="ECO:0007669"/>
    <property type="project" value="UniProtKB-EC"/>
</dbReference>
<dbReference type="GO" id="GO:0009318">
    <property type="term" value="C:exodeoxyribonuclease VII complex"/>
    <property type="evidence" value="ECO:0007669"/>
    <property type="project" value="InterPro"/>
</dbReference>
<name>A0A160TN13_9ZZZZ</name>
<keyword evidence="1" id="KW-0963">Cytoplasm</keyword>
<proteinExistence type="inferred from homology"/>